<feature type="binding site" evidence="11">
    <location>
        <position position="327"/>
    </location>
    <ligand>
        <name>L-glutamine</name>
        <dbReference type="ChEBI" id="CHEBI:58359"/>
    </ligand>
</feature>
<feature type="binding site" evidence="11">
    <location>
        <position position="325"/>
    </location>
    <ligand>
        <name>L-glutamine</name>
        <dbReference type="ChEBI" id="CHEBI:58359"/>
    </ligand>
</feature>
<feature type="binding site" evidence="11">
    <location>
        <position position="63"/>
    </location>
    <ligand>
        <name>L-glutamine</name>
        <dbReference type="ChEBI" id="CHEBI:58359"/>
    </ligand>
</feature>
<keyword evidence="14" id="KW-1185">Reference proteome</keyword>
<accession>A0A7X0H8U4</accession>
<feature type="binding site" evidence="11">
    <location>
        <position position="328"/>
    </location>
    <ligand>
        <name>L-glutamine</name>
        <dbReference type="ChEBI" id="CHEBI:58359"/>
    </ligand>
</feature>
<evidence type="ECO:0000313" key="13">
    <source>
        <dbReference type="EMBL" id="MBB6431197.1"/>
    </source>
</evidence>
<dbReference type="NCBIfam" id="NF009475">
    <property type="entry name" value="PRK12838.1"/>
    <property type="match status" value="1"/>
</dbReference>
<feature type="binding site" evidence="11">
    <location>
        <position position="258"/>
    </location>
    <ligand>
        <name>L-glutamine</name>
        <dbReference type="ChEBI" id="CHEBI:58359"/>
    </ligand>
</feature>
<name>A0A7X0H8U4_9BACT</name>
<feature type="domain" description="Carbamoyl-phosphate synthase small subunit N-terminal" evidence="12">
    <location>
        <begin position="17"/>
        <end position="149"/>
    </location>
</feature>
<dbReference type="HAMAP" id="MF_01209">
    <property type="entry name" value="CPSase_S_chain"/>
    <property type="match status" value="1"/>
</dbReference>
<evidence type="ECO:0000256" key="11">
    <source>
        <dbReference type="HAMAP-Rule" id="MF_01209"/>
    </source>
</evidence>
<feature type="active site" description="Nucleophile" evidence="11">
    <location>
        <position position="283"/>
    </location>
</feature>
<dbReference type="InterPro" id="IPR006274">
    <property type="entry name" value="CarbamoylP_synth_ssu"/>
</dbReference>
<comment type="catalytic activity">
    <reaction evidence="9 11">
        <text>hydrogencarbonate + L-glutamine + 2 ATP + H2O = carbamoyl phosphate + L-glutamate + 2 ADP + phosphate + 2 H(+)</text>
        <dbReference type="Rhea" id="RHEA:18633"/>
        <dbReference type="ChEBI" id="CHEBI:15377"/>
        <dbReference type="ChEBI" id="CHEBI:15378"/>
        <dbReference type="ChEBI" id="CHEBI:17544"/>
        <dbReference type="ChEBI" id="CHEBI:29985"/>
        <dbReference type="ChEBI" id="CHEBI:30616"/>
        <dbReference type="ChEBI" id="CHEBI:43474"/>
        <dbReference type="ChEBI" id="CHEBI:58228"/>
        <dbReference type="ChEBI" id="CHEBI:58359"/>
        <dbReference type="ChEBI" id="CHEBI:456216"/>
        <dbReference type="EC" id="6.3.5.5"/>
    </reaction>
</comment>
<dbReference type="SMART" id="SM01097">
    <property type="entry name" value="CPSase_sm_chain"/>
    <property type="match status" value="1"/>
</dbReference>
<reference evidence="13 14" key="1">
    <citation type="submission" date="2020-08" db="EMBL/GenBank/DDBJ databases">
        <title>Genomic Encyclopedia of Type Strains, Phase IV (KMG-IV): sequencing the most valuable type-strain genomes for metagenomic binning, comparative biology and taxonomic classification.</title>
        <authorList>
            <person name="Goeker M."/>
        </authorList>
    </citation>
    <scope>NUCLEOTIDE SEQUENCE [LARGE SCALE GENOMIC DNA]</scope>
    <source>
        <strain evidence="13 14">DSM 103725</strain>
    </source>
</reference>
<dbReference type="Proteomes" id="UP000541810">
    <property type="component" value="Unassembled WGS sequence"/>
</dbReference>
<comment type="function">
    <text evidence="11">Small subunit of the glutamine-dependent carbamoyl phosphate synthetase (CPSase). CPSase catalyzes the formation of carbamoyl phosphate from the ammonia moiety of glutamine, carbonate, and phosphate donated by ATP, constituting the first step of 2 biosynthetic pathways, one leading to arginine and/or urea and the other to pyrimidine nucleotides. The small subunit (glutamine amidotransferase) binds and cleaves glutamine to supply the large subunit with the substrate ammonia.</text>
</comment>
<keyword evidence="6 11" id="KW-0067">ATP-binding</keyword>
<dbReference type="AlphaFoldDB" id="A0A7X0H8U4"/>
<dbReference type="PANTHER" id="PTHR43418:SF7">
    <property type="entry name" value="CARBAMOYL-PHOSPHATE SYNTHASE SMALL CHAIN"/>
    <property type="match status" value="1"/>
</dbReference>
<dbReference type="InterPro" id="IPR029062">
    <property type="entry name" value="Class_I_gatase-like"/>
</dbReference>
<comment type="pathway">
    <text evidence="1 11">Pyrimidine metabolism; UMP biosynthesis via de novo pathway; (S)-dihydroorotate from bicarbonate: step 1/3.</text>
</comment>
<dbReference type="RefSeq" id="WP_184678684.1">
    <property type="nucleotide sequence ID" value="NZ_JACHGY010000001.1"/>
</dbReference>
<dbReference type="EMBL" id="JACHGY010000001">
    <property type="protein sequence ID" value="MBB6431197.1"/>
    <property type="molecule type" value="Genomic_DNA"/>
</dbReference>
<protein>
    <recommendedName>
        <fullName evidence="11">Carbamoyl phosphate synthase small chain</fullName>
        <ecNumber evidence="11">6.3.5.5</ecNumber>
    </recommendedName>
    <alternativeName>
        <fullName evidence="11">Carbamoyl phosphate synthetase glutamine chain</fullName>
    </alternativeName>
</protein>
<dbReference type="CDD" id="cd01744">
    <property type="entry name" value="GATase1_CPSase"/>
    <property type="match status" value="1"/>
</dbReference>
<evidence type="ECO:0000256" key="5">
    <source>
        <dbReference type="ARBA" id="ARBA00022741"/>
    </source>
</evidence>
<dbReference type="GO" id="GO:0006541">
    <property type="term" value="P:glutamine metabolic process"/>
    <property type="evidence" value="ECO:0007669"/>
    <property type="project" value="InterPro"/>
</dbReference>
<keyword evidence="11" id="KW-0055">Arginine biosynthesis</keyword>
<dbReference type="GO" id="GO:0005524">
    <property type="term" value="F:ATP binding"/>
    <property type="evidence" value="ECO:0007669"/>
    <property type="project" value="UniProtKB-UniRule"/>
</dbReference>
<dbReference type="NCBIfam" id="TIGR01368">
    <property type="entry name" value="CPSaseIIsmall"/>
    <property type="match status" value="1"/>
</dbReference>
<sequence length="410" mass="43645">MTCDPNSASSAAVSKPGSARLALEDGSVFVGRAFGDTSPKSVEGEVCFNTSLSGYQEVVTDPSYAGQIVTMTCPLIGNYGVNPGDLESAKAQVSGFVVRELANTASNYRATAKLEQWLAEEGVTGIAGIDTRALTRRLRIEGALRGVLCTDASVSDEQLVAQAKASAGLVGRNLVATVSRTQPLAWSEDLGDWLPLQGSIPAVDNRFKVVALDCGAKLNILRNLTDSGCDATVLPYDTTPEQIAEHAPDGLFVSNGPGDPSAVQPTIDHLKQLIGKLPIFGICLGHQLLSRAMGADTFKLKFGHRGGNQPVQNLGTQKVEITSQNHGFAVDPDSLAKVGGEPTHLNLNDKTLEGFRHTQEPIFAVQYHPEASPGPHDSRYLFDCFVEMMRTGSSPDAAAMDNAQRQRNQI</sequence>
<dbReference type="Gene3D" id="3.50.30.20">
    <property type="entry name" value="Carbamoyl-phosphate synthase small subunit, N-terminal domain"/>
    <property type="match status" value="1"/>
</dbReference>
<comment type="pathway">
    <text evidence="2 11">Amino-acid biosynthesis; L-arginine biosynthesis; carbamoyl phosphate from bicarbonate: step 1/1.</text>
</comment>
<feature type="active site" evidence="11">
    <location>
        <position position="370"/>
    </location>
</feature>
<dbReference type="InterPro" id="IPR050472">
    <property type="entry name" value="Anth_synth/Amidotransfase"/>
</dbReference>
<dbReference type="PRINTS" id="PR00099">
    <property type="entry name" value="CPSGATASE"/>
</dbReference>
<keyword evidence="8 11" id="KW-0665">Pyrimidine biosynthesis</keyword>
<comment type="caution">
    <text evidence="13">The sequence shown here is derived from an EMBL/GenBank/DDBJ whole genome shotgun (WGS) entry which is preliminary data.</text>
</comment>
<dbReference type="SUPFAM" id="SSF52317">
    <property type="entry name" value="Class I glutamine amidotransferase-like"/>
    <property type="match status" value="1"/>
</dbReference>
<dbReference type="Gene3D" id="3.40.50.880">
    <property type="match status" value="1"/>
</dbReference>
<dbReference type="GO" id="GO:0006526">
    <property type="term" value="P:L-arginine biosynthetic process"/>
    <property type="evidence" value="ECO:0007669"/>
    <property type="project" value="UniProtKB-UniRule"/>
</dbReference>
<dbReference type="InterPro" id="IPR036480">
    <property type="entry name" value="CarbP_synth_ssu_N_sf"/>
</dbReference>
<dbReference type="PRINTS" id="PR00097">
    <property type="entry name" value="ANTSNTHASEII"/>
</dbReference>
<dbReference type="FunFam" id="3.50.30.20:FF:000001">
    <property type="entry name" value="Carbamoyl-phosphate synthase small chain"/>
    <property type="match status" value="1"/>
</dbReference>
<evidence type="ECO:0000256" key="9">
    <source>
        <dbReference type="ARBA" id="ARBA00048816"/>
    </source>
</evidence>
<evidence type="ECO:0000256" key="4">
    <source>
        <dbReference type="ARBA" id="ARBA00022598"/>
    </source>
</evidence>
<keyword evidence="7 11" id="KW-0315">Glutamine amidotransferase</keyword>
<dbReference type="UniPathway" id="UPA00070">
    <property type="reaction ID" value="UER00115"/>
</dbReference>
<feature type="region of interest" description="CPSase" evidence="11">
    <location>
        <begin position="1"/>
        <end position="207"/>
    </location>
</feature>
<feature type="active site" evidence="11">
    <location>
        <position position="368"/>
    </location>
</feature>
<organism evidence="13 14">
    <name type="scientific">Algisphaera agarilytica</name>
    <dbReference type="NCBI Taxonomy" id="1385975"/>
    <lineage>
        <taxon>Bacteria</taxon>
        <taxon>Pseudomonadati</taxon>
        <taxon>Planctomycetota</taxon>
        <taxon>Phycisphaerae</taxon>
        <taxon>Phycisphaerales</taxon>
        <taxon>Phycisphaeraceae</taxon>
        <taxon>Algisphaera</taxon>
    </lineage>
</organism>
<dbReference type="Pfam" id="PF00117">
    <property type="entry name" value="GATase"/>
    <property type="match status" value="1"/>
</dbReference>
<keyword evidence="4 11" id="KW-0436">Ligase</keyword>
<dbReference type="SUPFAM" id="SSF52021">
    <property type="entry name" value="Carbamoyl phosphate synthetase, small subunit N-terminal domain"/>
    <property type="match status" value="1"/>
</dbReference>
<keyword evidence="5 11" id="KW-0547">Nucleotide-binding</keyword>
<evidence type="ECO:0000256" key="8">
    <source>
        <dbReference type="ARBA" id="ARBA00022975"/>
    </source>
</evidence>
<gene>
    <name evidence="11" type="primary">carA</name>
    <name evidence="13" type="ORF">HNQ40_003003</name>
</gene>
<dbReference type="PANTHER" id="PTHR43418">
    <property type="entry name" value="MULTIFUNCTIONAL TRYPTOPHAN BIOSYNTHESIS PROTEIN-RELATED"/>
    <property type="match status" value="1"/>
</dbReference>
<comment type="similarity">
    <text evidence="3 11">Belongs to the CarA family.</text>
</comment>
<feature type="binding site" evidence="11">
    <location>
        <position position="287"/>
    </location>
    <ligand>
        <name>L-glutamine</name>
        <dbReference type="ChEBI" id="CHEBI:58359"/>
    </ligand>
</feature>
<proteinExistence type="inferred from homology"/>
<evidence type="ECO:0000256" key="1">
    <source>
        <dbReference type="ARBA" id="ARBA00004812"/>
    </source>
</evidence>
<evidence type="ECO:0000256" key="3">
    <source>
        <dbReference type="ARBA" id="ARBA00007800"/>
    </source>
</evidence>
<feature type="binding site" evidence="11">
    <location>
        <position position="256"/>
    </location>
    <ligand>
        <name>L-glutamine</name>
        <dbReference type="ChEBI" id="CHEBI:58359"/>
    </ligand>
</feature>
<evidence type="ECO:0000256" key="6">
    <source>
        <dbReference type="ARBA" id="ARBA00022840"/>
    </source>
</evidence>
<dbReference type="EC" id="6.3.5.5" evidence="11"/>
<dbReference type="InterPro" id="IPR035686">
    <property type="entry name" value="CPSase_GATase1"/>
</dbReference>
<evidence type="ECO:0000313" key="14">
    <source>
        <dbReference type="Proteomes" id="UP000541810"/>
    </source>
</evidence>
<dbReference type="UniPathway" id="UPA00068">
    <property type="reaction ID" value="UER00171"/>
</dbReference>
<evidence type="ECO:0000259" key="12">
    <source>
        <dbReference type="SMART" id="SM01097"/>
    </source>
</evidence>
<comment type="subunit">
    <text evidence="11">Composed of two chains; the small (or glutamine) chain promotes the hydrolysis of glutamine to ammonia, which is used by the large (or ammonia) chain to synthesize carbamoyl phosphate. Tetramer of heterodimers (alpha,beta)4.</text>
</comment>
<feature type="binding site" evidence="11">
    <location>
        <position position="284"/>
    </location>
    <ligand>
        <name>L-glutamine</name>
        <dbReference type="ChEBI" id="CHEBI:58359"/>
    </ligand>
</feature>
<dbReference type="GO" id="GO:0004088">
    <property type="term" value="F:carbamoyl-phosphate synthase (glutamine-hydrolyzing) activity"/>
    <property type="evidence" value="ECO:0007669"/>
    <property type="project" value="UniProtKB-UniRule"/>
</dbReference>
<dbReference type="GO" id="GO:0044205">
    <property type="term" value="P:'de novo' UMP biosynthetic process"/>
    <property type="evidence" value="ECO:0007669"/>
    <property type="project" value="UniProtKB-UniRule"/>
</dbReference>
<comment type="catalytic activity">
    <reaction evidence="10 11">
        <text>L-glutamine + H2O = L-glutamate + NH4(+)</text>
        <dbReference type="Rhea" id="RHEA:15889"/>
        <dbReference type="ChEBI" id="CHEBI:15377"/>
        <dbReference type="ChEBI" id="CHEBI:28938"/>
        <dbReference type="ChEBI" id="CHEBI:29985"/>
        <dbReference type="ChEBI" id="CHEBI:58359"/>
    </reaction>
</comment>
<dbReference type="GO" id="GO:0006207">
    <property type="term" value="P:'de novo' pyrimidine nucleobase biosynthetic process"/>
    <property type="evidence" value="ECO:0007669"/>
    <property type="project" value="InterPro"/>
</dbReference>
<evidence type="ECO:0000256" key="7">
    <source>
        <dbReference type="ARBA" id="ARBA00022962"/>
    </source>
</evidence>
<dbReference type="InterPro" id="IPR002474">
    <property type="entry name" value="CarbamoylP_synth_ssu_N"/>
</dbReference>
<dbReference type="PROSITE" id="PS51273">
    <property type="entry name" value="GATASE_TYPE_1"/>
    <property type="match status" value="1"/>
</dbReference>
<evidence type="ECO:0000256" key="10">
    <source>
        <dbReference type="ARBA" id="ARBA00049285"/>
    </source>
</evidence>
<dbReference type="Pfam" id="PF00988">
    <property type="entry name" value="CPSase_sm_chain"/>
    <property type="match status" value="1"/>
</dbReference>
<dbReference type="InterPro" id="IPR017926">
    <property type="entry name" value="GATASE"/>
</dbReference>
<evidence type="ECO:0000256" key="2">
    <source>
        <dbReference type="ARBA" id="ARBA00005077"/>
    </source>
</evidence>
<dbReference type="PRINTS" id="PR00096">
    <property type="entry name" value="GATASE"/>
</dbReference>
<keyword evidence="11" id="KW-0028">Amino-acid biosynthesis</keyword>